<evidence type="ECO:0000256" key="1">
    <source>
        <dbReference type="ARBA" id="ARBA00004173"/>
    </source>
</evidence>
<dbReference type="OMA" id="QYGLMKC"/>
<dbReference type="GO" id="GO:0016491">
    <property type="term" value="F:oxidoreductase activity"/>
    <property type="evidence" value="ECO:0007669"/>
    <property type="project" value="UniProtKB-KW"/>
</dbReference>
<dbReference type="Pfam" id="PF00106">
    <property type="entry name" value="adh_short"/>
    <property type="match status" value="1"/>
</dbReference>
<keyword evidence="3" id="KW-0560">Oxidoreductase</keyword>
<comment type="similarity">
    <text evidence="5">Belongs to the short-chain dehydrogenases/reductases (SDR) family. 17-beta-HSD 3 subfamily.</text>
</comment>
<keyword evidence="2" id="KW-0521">NADP</keyword>
<evidence type="ECO:0008006" key="8">
    <source>
        <dbReference type="Google" id="ProtNLM"/>
    </source>
</evidence>
<dbReference type="InterPro" id="IPR020904">
    <property type="entry name" value="Sc_DH/Rdtase_CS"/>
</dbReference>
<dbReference type="PIRSF" id="PIRSF000126">
    <property type="entry name" value="11-beta-HSD1"/>
    <property type="match status" value="1"/>
</dbReference>
<organism evidence="6 7">
    <name type="scientific">Chiloscyllium punctatum</name>
    <name type="common">Brownbanded bambooshark</name>
    <name type="synonym">Hemiscyllium punctatum</name>
    <dbReference type="NCBI Taxonomy" id="137246"/>
    <lineage>
        <taxon>Eukaryota</taxon>
        <taxon>Metazoa</taxon>
        <taxon>Chordata</taxon>
        <taxon>Craniata</taxon>
        <taxon>Vertebrata</taxon>
        <taxon>Chondrichthyes</taxon>
        <taxon>Elasmobranchii</taxon>
        <taxon>Galeomorphii</taxon>
        <taxon>Galeoidea</taxon>
        <taxon>Orectolobiformes</taxon>
        <taxon>Hemiscylliidae</taxon>
        <taxon>Chiloscyllium</taxon>
    </lineage>
</organism>
<dbReference type="InterPro" id="IPR052149">
    <property type="entry name" value="17-beta-HSD3-like"/>
</dbReference>
<evidence type="ECO:0000256" key="3">
    <source>
        <dbReference type="ARBA" id="ARBA00023002"/>
    </source>
</evidence>
<evidence type="ECO:0000313" key="7">
    <source>
        <dbReference type="Proteomes" id="UP000287033"/>
    </source>
</evidence>
<dbReference type="PANTHER" id="PTHR44889">
    <property type="entry name" value="INACTIVE HYDROXYSTEROID DEHYDROGENASE-LIKE PROTEIN 1"/>
    <property type="match status" value="1"/>
</dbReference>
<dbReference type="SUPFAM" id="SSF51735">
    <property type="entry name" value="NAD(P)-binding Rossmann-fold domains"/>
    <property type="match status" value="1"/>
</dbReference>
<dbReference type="Proteomes" id="UP000287033">
    <property type="component" value="Unassembled WGS sequence"/>
</dbReference>
<dbReference type="STRING" id="137246.A0A401S6C5"/>
<accession>A0A401S6C5</accession>
<reference evidence="6 7" key="1">
    <citation type="journal article" date="2018" name="Nat. Ecol. Evol.">
        <title>Shark genomes provide insights into elasmobranch evolution and the origin of vertebrates.</title>
        <authorList>
            <person name="Hara Y"/>
            <person name="Yamaguchi K"/>
            <person name="Onimaru K"/>
            <person name="Kadota M"/>
            <person name="Koyanagi M"/>
            <person name="Keeley SD"/>
            <person name="Tatsumi K"/>
            <person name="Tanaka K"/>
            <person name="Motone F"/>
            <person name="Kageyama Y"/>
            <person name="Nozu R"/>
            <person name="Adachi N"/>
            <person name="Nishimura O"/>
            <person name="Nakagawa R"/>
            <person name="Tanegashima C"/>
            <person name="Kiyatake I"/>
            <person name="Matsumoto R"/>
            <person name="Murakumo K"/>
            <person name="Nishida K"/>
            <person name="Terakita A"/>
            <person name="Kuratani S"/>
            <person name="Sato K"/>
            <person name="Hyodo S Kuraku.S."/>
        </authorList>
    </citation>
    <scope>NUCLEOTIDE SEQUENCE [LARGE SCALE GENOMIC DNA]</scope>
</reference>
<proteinExistence type="inferred from homology"/>
<comment type="caution">
    <text evidence="6">The sequence shown here is derived from an EMBL/GenBank/DDBJ whole genome shotgun (WGS) entry which is preliminary data.</text>
</comment>
<keyword evidence="4" id="KW-0496">Mitochondrion</keyword>
<dbReference type="InterPro" id="IPR002347">
    <property type="entry name" value="SDR_fam"/>
</dbReference>
<dbReference type="CDD" id="cd05356">
    <property type="entry name" value="17beta-HSD1_like_SDR_c"/>
    <property type="match status" value="1"/>
</dbReference>
<protein>
    <recommendedName>
        <fullName evidence="8">Inactive hydroxysteroid dehydrogenase-like protein 1</fullName>
    </recommendedName>
</protein>
<dbReference type="PRINTS" id="PR00081">
    <property type="entry name" value="GDHRDH"/>
</dbReference>
<evidence type="ECO:0000256" key="5">
    <source>
        <dbReference type="ARBA" id="ARBA00038261"/>
    </source>
</evidence>
<dbReference type="PANTHER" id="PTHR44889:SF1">
    <property type="entry name" value="INACTIVE HYDROXYSTEROID DEHYDROGENASE-LIKE PROTEIN 1"/>
    <property type="match status" value="1"/>
</dbReference>
<evidence type="ECO:0000313" key="6">
    <source>
        <dbReference type="EMBL" id="GCC25930.1"/>
    </source>
</evidence>
<dbReference type="AlphaFoldDB" id="A0A401S6C5"/>
<dbReference type="OrthoDB" id="5545019at2759"/>
<dbReference type="Gene3D" id="3.40.50.720">
    <property type="entry name" value="NAD(P)-binding Rossmann-like Domain"/>
    <property type="match status" value="1"/>
</dbReference>
<dbReference type="EMBL" id="BEZZ01000105">
    <property type="protein sequence ID" value="GCC25930.1"/>
    <property type="molecule type" value="Genomic_DNA"/>
</dbReference>
<dbReference type="GO" id="GO:0005739">
    <property type="term" value="C:mitochondrion"/>
    <property type="evidence" value="ECO:0007669"/>
    <property type="project" value="UniProtKB-SubCell"/>
</dbReference>
<keyword evidence="7" id="KW-1185">Reference proteome</keyword>
<dbReference type="InterPro" id="IPR036291">
    <property type="entry name" value="NAD(P)-bd_dom_sf"/>
</dbReference>
<name>A0A401S6C5_CHIPU</name>
<gene>
    <name evidence="6" type="ORF">chiPu_0004344</name>
</gene>
<dbReference type="FunFam" id="3.40.50.720:FF:000137">
    <property type="entry name" value="Hydroxysteroid (17-beta) dehydrogenase 3"/>
    <property type="match status" value="1"/>
</dbReference>
<evidence type="ECO:0000256" key="2">
    <source>
        <dbReference type="ARBA" id="ARBA00022857"/>
    </source>
</evidence>
<comment type="subcellular location">
    <subcellularLocation>
        <location evidence="1">Mitochondrion</location>
    </subcellularLocation>
</comment>
<sequence length="329" mass="37186">MAAVDSFQLLYRQIARTCNTYIEALAIVGAWYVTRKTICLVCDFYNIVRLHFIPRLVSRRDLMKHFGKWALVTGGADGIGKAYAEELASQGINLILISHNRSKLESTATAISDTFKVETIVIEADFTRGREIYQPIREALKDKEIGILVNSVDVPYEHPRSFLNISEDKLWDLINVNIAATNMMIHILLPGMIQRKKGAIVNISSGSCCKPTPQMAMYSSSKMYLDHFSRALHFECASKGIFVQSLLPFHVKTNTATRTDGFCINTWLAPSVNVYAHHAISTLGVSHRTSGYWMHSIQFLFAQYMPEWLWVWGVTLMNTSLCRKAAHES</sequence>
<evidence type="ECO:0000256" key="4">
    <source>
        <dbReference type="ARBA" id="ARBA00023128"/>
    </source>
</evidence>
<dbReference type="PROSITE" id="PS00061">
    <property type="entry name" value="ADH_SHORT"/>
    <property type="match status" value="1"/>
</dbReference>